<evidence type="ECO:0000256" key="2">
    <source>
        <dbReference type="ARBA" id="ARBA00022448"/>
    </source>
</evidence>
<dbReference type="Proteomes" id="UP000018680">
    <property type="component" value="Chromosome"/>
</dbReference>
<dbReference type="InterPro" id="IPR027417">
    <property type="entry name" value="P-loop_NTPase"/>
</dbReference>
<evidence type="ECO:0000256" key="4">
    <source>
        <dbReference type="ARBA" id="ARBA00022840"/>
    </source>
</evidence>
<dbReference type="RefSeq" id="WP_024267971.1">
    <property type="nucleotide sequence ID" value="NC_023035.1"/>
</dbReference>
<dbReference type="InterPro" id="IPR003439">
    <property type="entry name" value="ABC_transporter-like_ATP-bd"/>
</dbReference>
<dbReference type="GO" id="GO:0042626">
    <property type="term" value="F:ATPase-coupled transmembrane transporter activity"/>
    <property type="evidence" value="ECO:0007669"/>
    <property type="project" value="TreeGrafter"/>
</dbReference>
<evidence type="ECO:0000256" key="1">
    <source>
        <dbReference type="ARBA" id="ARBA00005417"/>
    </source>
</evidence>
<dbReference type="GO" id="GO:0043190">
    <property type="term" value="C:ATP-binding cassette (ABC) transporter complex"/>
    <property type="evidence" value="ECO:0007669"/>
    <property type="project" value="TreeGrafter"/>
</dbReference>
<reference evidence="6 7" key="1">
    <citation type="journal article" date="2015" name="Stand. Genomic Sci.">
        <title>Complete genome sequence and description of Salinispira pacifica gen. nov., sp. nov., a novel spirochaete isolated form a hypersaline microbial mat.</title>
        <authorList>
            <person name="Ben Hania W."/>
            <person name="Joseph M."/>
            <person name="Schumann P."/>
            <person name="Bunk B."/>
            <person name="Fiebig A."/>
            <person name="Sproer C."/>
            <person name="Klenk H.P."/>
            <person name="Fardeau M.L."/>
            <person name="Spring S."/>
        </authorList>
    </citation>
    <scope>NUCLEOTIDE SEQUENCE [LARGE SCALE GENOMIC DNA]</scope>
    <source>
        <strain evidence="6 7">L21-RPul-D2</strain>
    </source>
</reference>
<keyword evidence="7" id="KW-1185">Reference proteome</keyword>
<dbReference type="Gene3D" id="3.40.50.300">
    <property type="entry name" value="P-loop containing nucleotide triphosphate hydrolases"/>
    <property type="match status" value="1"/>
</dbReference>
<dbReference type="Pfam" id="PF00005">
    <property type="entry name" value="ABC_tran"/>
    <property type="match status" value="1"/>
</dbReference>
<dbReference type="eggNOG" id="COG1122">
    <property type="taxonomic scope" value="Bacteria"/>
</dbReference>
<feature type="domain" description="ABC transporter" evidence="5">
    <location>
        <begin position="2"/>
        <end position="233"/>
    </location>
</feature>
<comment type="similarity">
    <text evidence="1">Belongs to the ABC transporter superfamily.</text>
</comment>
<keyword evidence="3" id="KW-0547">Nucleotide-binding</keyword>
<dbReference type="InterPro" id="IPR017871">
    <property type="entry name" value="ABC_transporter-like_CS"/>
</dbReference>
<dbReference type="SUPFAM" id="SSF52540">
    <property type="entry name" value="P-loop containing nucleoside triphosphate hydrolases"/>
    <property type="match status" value="1"/>
</dbReference>
<dbReference type="CDD" id="cd03225">
    <property type="entry name" value="ABC_cobalt_CbiO_domain1"/>
    <property type="match status" value="1"/>
</dbReference>
<dbReference type="PROSITE" id="PS00211">
    <property type="entry name" value="ABC_TRANSPORTER_1"/>
    <property type="match status" value="1"/>
</dbReference>
<organism evidence="6 7">
    <name type="scientific">Salinispira pacifica</name>
    <dbReference type="NCBI Taxonomy" id="1307761"/>
    <lineage>
        <taxon>Bacteria</taxon>
        <taxon>Pseudomonadati</taxon>
        <taxon>Spirochaetota</taxon>
        <taxon>Spirochaetia</taxon>
        <taxon>Spirochaetales</taxon>
        <taxon>Spirochaetaceae</taxon>
        <taxon>Salinispira</taxon>
    </lineage>
</organism>
<dbReference type="GO" id="GO:0005524">
    <property type="term" value="F:ATP binding"/>
    <property type="evidence" value="ECO:0007669"/>
    <property type="project" value="UniProtKB-KW"/>
</dbReference>
<gene>
    <name evidence="6" type="ORF">L21SP2_1669</name>
</gene>
<dbReference type="GO" id="GO:0016887">
    <property type="term" value="F:ATP hydrolysis activity"/>
    <property type="evidence" value="ECO:0007669"/>
    <property type="project" value="InterPro"/>
</dbReference>
<sequence>MLEADHISLSIDGHQILSNISCSFHKGEITVITGPNGAGKTMLIHALAGLLDDMEGDIRLNSAPYPAKGKALGTGVGLVFQQPEMQVIEQTVEEDILFGLRNLKISEEERQTRLEYALEWSGLHEHRDQNPRSLSGGEIRRLALASILAMNPDYILMDEPFENLDYPGVVETLHQILRLKEENRGIVIVTHGLEKCLALADRLILLKEGRIIADALPERVLNFLEDHDVRKPPMKIKDMTWLKT</sequence>
<dbReference type="STRING" id="1307761.L21SP2_1669"/>
<dbReference type="InterPro" id="IPR003593">
    <property type="entry name" value="AAA+_ATPase"/>
</dbReference>
<accession>V5WGW3</accession>
<dbReference type="OrthoDB" id="9784332at2"/>
<dbReference type="SMART" id="SM00382">
    <property type="entry name" value="AAA"/>
    <property type="match status" value="1"/>
</dbReference>
<evidence type="ECO:0000256" key="3">
    <source>
        <dbReference type="ARBA" id="ARBA00022741"/>
    </source>
</evidence>
<dbReference type="PANTHER" id="PTHR43553">
    <property type="entry name" value="HEAVY METAL TRANSPORTER"/>
    <property type="match status" value="1"/>
</dbReference>
<dbReference type="HOGENOM" id="CLU_000604_1_22_12"/>
<dbReference type="EMBL" id="CP006939">
    <property type="protein sequence ID" value="AHC15052.1"/>
    <property type="molecule type" value="Genomic_DNA"/>
</dbReference>
<dbReference type="InterPro" id="IPR050095">
    <property type="entry name" value="ECF_ABC_transporter_ATP-bd"/>
</dbReference>
<dbReference type="KEGG" id="slr:L21SP2_1669"/>
<proteinExistence type="inferred from homology"/>
<evidence type="ECO:0000259" key="5">
    <source>
        <dbReference type="PROSITE" id="PS50893"/>
    </source>
</evidence>
<dbReference type="PROSITE" id="PS50893">
    <property type="entry name" value="ABC_TRANSPORTER_2"/>
    <property type="match status" value="1"/>
</dbReference>
<keyword evidence="2" id="KW-0813">Transport</keyword>
<dbReference type="InterPro" id="IPR015856">
    <property type="entry name" value="ABC_transpr_CbiO/EcfA_su"/>
</dbReference>
<evidence type="ECO:0000313" key="7">
    <source>
        <dbReference type="Proteomes" id="UP000018680"/>
    </source>
</evidence>
<dbReference type="AlphaFoldDB" id="V5WGW3"/>
<name>V5WGW3_9SPIO</name>
<keyword evidence="4" id="KW-0067">ATP-binding</keyword>
<evidence type="ECO:0000313" key="6">
    <source>
        <dbReference type="EMBL" id="AHC15052.1"/>
    </source>
</evidence>
<dbReference type="PANTHER" id="PTHR43553:SF24">
    <property type="entry name" value="ENERGY-COUPLING FACTOR TRANSPORTER ATP-BINDING PROTEIN ECFA1"/>
    <property type="match status" value="1"/>
</dbReference>
<protein>
    <submittedName>
        <fullName evidence="6">ATPase component of general energizing module of ECF transporter</fullName>
    </submittedName>
</protein>